<keyword evidence="2" id="KW-1185">Reference proteome</keyword>
<dbReference type="OrthoDB" id="5983950at2759"/>
<evidence type="ECO:0000313" key="1">
    <source>
        <dbReference type="EMBL" id="KAJ8019194.1"/>
    </source>
</evidence>
<dbReference type="EMBL" id="JAIZAY010000063">
    <property type="protein sequence ID" value="KAJ8019194.1"/>
    <property type="molecule type" value="Genomic_DNA"/>
</dbReference>
<comment type="caution">
    <text evidence="1">The sequence shown here is derived from an EMBL/GenBank/DDBJ whole genome shotgun (WGS) entry which is preliminary data.</text>
</comment>
<protein>
    <submittedName>
        <fullName evidence="1">Uncharacterized protein</fullName>
    </submittedName>
</protein>
<gene>
    <name evidence="1" type="ORF">HOLleu_42380</name>
</gene>
<sequence length="106" mass="11940">MLFVINQARTLNKPTPVLTFDQPLWLKTYEIATSKALKVVLIPEGFRKLMNFLGNITFMMKDSGLKEAIGRLYGENTVDHIMTGKTVTKAPRAHYLTDATLSLKLV</sequence>
<evidence type="ECO:0000313" key="2">
    <source>
        <dbReference type="Proteomes" id="UP001152320"/>
    </source>
</evidence>
<dbReference type="Proteomes" id="UP001152320">
    <property type="component" value="Unassembled WGS sequence"/>
</dbReference>
<reference evidence="1" key="1">
    <citation type="submission" date="2021-10" db="EMBL/GenBank/DDBJ databases">
        <title>Tropical sea cucumber genome reveals ecological adaptation and Cuvierian tubules defense mechanism.</title>
        <authorList>
            <person name="Chen T."/>
        </authorList>
    </citation>
    <scope>NUCLEOTIDE SEQUENCE</scope>
    <source>
        <strain evidence="1">Nanhai2018</strain>
        <tissue evidence="1">Muscle</tissue>
    </source>
</reference>
<accession>A0A9Q0YCR1</accession>
<organism evidence="1 2">
    <name type="scientific">Holothuria leucospilota</name>
    <name type="common">Black long sea cucumber</name>
    <name type="synonym">Mertensiothuria leucospilota</name>
    <dbReference type="NCBI Taxonomy" id="206669"/>
    <lineage>
        <taxon>Eukaryota</taxon>
        <taxon>Metazoa</taxon>
        <taxon>Echinodermata</taxon>
        <taxon>Eleutherozoa</taxon>
        <taxon>Echinozoa</taxon>
        <taxon>Holothuroidea</taxon>
        <taxon>Aspidochirotacea</taxon>
        <taxon>Aspidochirotida</taxon>
        <taxon>Holothuriidae</taxon>
        <taxon>Holothuria</taxon>
    </lineage>
</organism>
<dbReference type="AlphaFoldDB" id="A0A9Q0YCR1"/>
<proteinExistence type="predicted"/>
<name>A0A9Q0YCR1_HOLLE</name>